<dbReference type="SUPFAM" id="SSF50494">
    <property type="entry name" value="Trypsin-like serine proteases"/>
    <property type="match status" value="1"/>
</dbReference>
<evidence type="ECO:0000313" key="5">
    <source>
        <dbReference type="Proteomes" id="UP000199400"/>
    </source>
</evidence>
<dbReference type="AlphaFoldDB" id="A0A1I1WG88"/>
<dbReference type="InterPro" id="IPR050430">
    <property type="entry name" value="Peptidase_S1"/>
</dbReference>
<gene>
    <name evidence="4" type="ORF">SAMN02745121_02322</name>
</gene>
<name>A0A1I1WG88_9BACT</name>
<dbReference type="OrthoDB" id="5366084at2"/>
<dbReference type="RefSeq" id="WP_096326081.1">
    <property type="nucleotide sequence ID" value="NZ_FOMX01000006.1"/>
</dbReference>
<dbReference type="PROSITE" id="PS50240">
    <property type="entry name" value="TRYPSIN_DOM"/>
    <property type="match status" value="1"/>
</dbReference>
<dbReference type="GO" id="GO:0004252">
    <property type="term" value="F:serine-type endopeptidase activity"/>
    <property type="evidence" value="ECO:0007669"/>
    <property type="project" value="InterPro"/>
</dbReference>
<sequence>MVPVGLLVVLAAPRPVAAPERPPAPILGGTVVERGAWPEVVAMTYGPSICTGTLVSERVVLTAAHCIIDAGWLPISVRFGVDVTAPGTRVVAVERAGFHPDYCSDLKVCKWDVWDYGYLVLAEPVTDVAPARPLRGQEEWDEAMAIGGDVTLVGYGRDEASKTHVKRQVDVPIVRLSPTGLEFRTGGDGIDSCGGDSGGPAFVTLASGEVRLAGVTSRGSEPCGKGGYYGIPAAALCSYGFRPKRSATQALERLRVMGARGGNHVLDADIRDAGFT</sequence>
<dbReference type="InterPro" id="IPR018114">
    <property type="entry name" value="TRYPSIN_HIS"/>
</dbReference>
<keyword evidence="2" id="KW-1015">Disulfide bond</keyword>
<dbReference type="EMBL" id="FOMX01000006">
    <property type="protein sequence ID" value="SFD93999.1"/>
    <property type="molecule type" value="Genomic_DNA"/>
</dbReference>
<dbReference type="STRING" id="54.SAMN02745121_02322"/>
<reference evidence="5" key="1">
    <citation type="submission" date="2016-10" db="EMBL/GenBank/DDBJ databases">
        <authorList>
            <person name="Varghese N."/>
            <person name="Submissions S."/>
        </authorList>
    </citation>
    <scope>NUCLEOTIDE SEQUENCE [LARGE SCALE GENOMIC DNA]</scope>
    <source>
        <strain evidence="5">ATCC 25963</strain>
    </source>
</reference>
<dbReference type="PANTHER" id="PTHR24276:SF98">
    <property type="entry name" value="FI18310P1-RELATED"/>
    <property type="match status" value="1"/>
</dbReference>
<dbReference type="InterPro" id="IPR001314">
    <property type="entry name" value="Peptidase_S1A"/>
</dbReference>
<evidence type="ECO:0000256" key="1">
    <source>
        <dbReference type="ARBA" id="ARBA00007664"/>
    </source>
</evidence>
<dbReference type="PROSITE" id="PS00134">
    <property type="entry name" value="TRYPSIN_HIS"/>
    <property type="match status" value="1"/>
</dbReference>
<dbReference type="InterPro" id="IPR001254">
    <property type="entry name" value="Trypsin_dom"/>
</dbReference>
<organism evidence="4 5">
    <name type="scientific">Nannocystis exedens</name>
    <dbReference type="NCBI Taxonomy" id="54"/>
    <lineage>
        <taxon>Bacteria</taxon>
        <taxon>Pseudomonadati</taxon>
        <taxon>Myxococcota</taxon>
        <taxon>Polyangia</taxon>
        <taxon>Nannocystales</taxon>
        <taxon>Nannocystaceae</taxon>
        <taxon>Nannocystis</taxon>
    </lineage>
</organism>
<dbReference type="Pfam" id="PF00089">
    <property type="entry name" value="Trypsin"/>
    <property type="match status" value="1"/>
</dbReference>
<keyword evidence="5" id="KW-1185">Reference proteome</keyword>
<dbReference type="InterPro" id="IPR043504">
    <property type="entry name" value="Peptidase_S1_PA_chymotrypsin"/>
</dbReference>
<comment type="similarity">
    <text evidence="1">Belongs to the peptidase S1 family.</text>
</comment>
<dbReference type="Gene3D" id="2.40.10.10">
    <property type="entry name" value="Trypsin-like serine proteases"/>
    <property type="match status" value="1"/>
</dbReference>
<dbReference type="PRINTS" id="PR00722">
    <property type="entry name" value="CHYMOTRYPSIN"/>
</dbReference>
<accession>A0A1I1WG88</accession>
<dbReference type="SMART" id="SM00020">
    <property type="entry name" value="Tryp_SPc"/>
    <property type="match status" value="1"/>
</dbReference>
<dbReference type="GO" id="GO:0006508">
    <property type="term" value="P:proteolysis"/>
    <property type="evidence" value="ECO:0007669"/>
    <property type="project" value="InterPro"/>
</dbReference>
<protein>
    <submittedName>
        <fullName evidence="4">Trypsin</fullName>
    </submittedName>
</protein>
<feature type="domain" description="Peptidase S1" evidence="3">
    <location>
        <begin position="26"/>
        <end position="239"/>
    </location>
</feature>
<dbReference type="InterPro" id="IPR009003">
    <property type="entry name" value="Peptidase_S1_PA"/>
</dbReference>
<evidence type="ECO:0000256" key="2">
    <source>
        <dbReference type="ARBA" id="ARBA00023157"/>
    </source>
</evidence>
<proteinExistence type="inferred from homology"/>
<evidence type="ECO:0000259" key="3">
    <source>
        <dbReference type="PROSITE" id="PS50240"/>
    </source>
</evidence>
<dbReference type="Proteomes" id="UP000199400">
    <property type="component" value="Unassembled WGS sequence"/>
</dbReference>
<dbReference type="PANTHER" id="PTHR24276">
    <property type="entry name" value="POLYSERASE-RELATED"/>
    <property type="match status" value="1"/>
</dbReference>
<evidence type="ECO:0000313" key="4">
    <source>
        <dbReference type="EMBL" id="SFD93999.1"/>
    </source>
</evidence>